<dbReference type="AlphaFoldDB" id="I5AXK9"/>
<dbReference type="STRING" id="633697.EubceDRAFT1_2833"/>
<protein>
    <submittedName>
        <fullName evidence="2">Uncharacterized protein</fullName>
    </submittedName>
</protein>
<name>I5AXK9_EUBC6</name>
<feature type="compositionally biased region" description="Low complexity" evidence="1">
    <location>
        <begin position="32"/>
        <end position="55"/>
    </location>
</feature>
<evidence type="ECO:0000313" key="3">
    <source>
        <dbReference type="Proteomes" id="UP000005753"/>
    </source>
</evidence>
<keyword evidence="3" id="KW-1185">Reference proteome</keyword>
<feature type="region of interest" description="Disordered" evidence="1">
    <location>
        <begin position="1"/>
        <end position="93"/>
    </location>
</feature>
<accession>I5AXK9</accession>
<reference evidence="2 3" key="1">
    <citation type="submission" date="2010-08" db="EMBL/GenBank/DDBJ databases">
        <authorList>
            <consortium name="US DOE Joint Genome Institute (JGI-PGF)"/>
            <person name="Lucas S."/>
            <person name="Copeland A."/>
            <person name="Lapidus A."/>
            <person name="Cheng J.-F."/>
            <person name="Bruce D."/>
            <person name="Goodwin L."/>
            <person name="Pitluck S."/>
            <person name="Land M.L."/>
            <person name="Hauser L."/>
            <person name="Chang Y.-J."/>
            <person name="Anderson I.J."/>
            <person name="Johnson E."/>
            <person name="Mulhopadhyay B."/>
            <person name="Kyrpides N."/>
            <person name="Woyke T.J."/>
        </authorList>
    </citation>
    <scope>NUCLEOTIDE SEQUENCE [LARGE SCALE GENOMIC DNA]</scope>
    <source>
        <strain evidence="2 3">6</strain>
    </source>
</reference>
<evidence type="ECO:0000256" key="1">
    <source>
        <dbReference type="SAM" id="MobiDB-lite"/>
    </source>
</evidence>
<dbReference type="HOGENOM" id="CLU_2081271_0_0_9"/>
<dbReference type="Proteomes" id="UP000005753">
    <property type="component" value="Chromosome"/>
</dbReference>
<evidence type="ECO:0000313" key="2">
    <source>
        <dbReference type="EMBL" id="EIM58532.1"/>
    </source>
</evidence>
<reference evidence="2 3" key="2">
    <citation type="submission" date="2012-02" db="EMBL/GenBank/DDBJ databases">
        <title>Improved High-Quality Draft sequence of Eubacterium cellulosolvens 6.</title>
        <authorList>
            <consortium name="US DOE Joint Genome Institute"/>
            <person name="Lucas S."/>
            <person name="Han J."/>
            <person name="Lapidus A."/>
            <person name="Cheng J.-F."/>
            <person name="Goodwin L."/>
            <person name="Pitluck S."/>
            <person name="Peters L."/>
            <person name="Mikhailova N."/>
            <person name="Gu W."/>
            <person name="Detter J.C."/>
            <person name="Han C."/>
            <person name="Tapia R."/>
            <person name="Land M."/>
            <person name="Hauser L."/>
            <person name="Kyrpides N."/>
            <person name="Ivanova N."/>
            <person name="Pagani I."/>
            <person name="Johnson E."/>
            <person name="Mukhopadhyay B."/>
            <person name="Anderson I."/>
            <person name="Woyke T."/>
        </authorList>
    </citation>
    <scope>NUCLEOTIDE SEQUENCE [LARGE SCALE GENOMIC DNA]</scope>
    <source>
        <strain evidence="2 3">6</strain>
    </source>
</reference>
<organism evidence="2 3">
    <name type="scientific">Eubacterium cellulosolvens (strain ATCC 43171 / JCM 9499 / 6)</name>
    <name type="common">Cillobacterium cellulosolvens</name>
    <dbReference type="NCBI Taxonomy" id="633697"/>
    <lineage>
        <taxon>Bacteria</taxon>
        <taxon>Bacillati</taxon>
        <taxon>Bacillota</taxon>
        <taxon>Clostridia</taxon>
        <taxon>Eubacteriales</taxon>
        <taxon>Eubacteriaceae</taxon>
        <taxon>Eubacterium</taxon>
    </lineage>
</organism>
<gene>
    <name evidence="2" type="ORF">EubceDRAFT1_2833</name>
</gene>
<dbReference type="EMBL" id="CM001487">
    <property type="protein sequence ID" value="EIM58532.1"/>
    <property type="molecule type" value="Genomic_DNA"/>
</dbReference>
<sequence>MQNMPGSPNMGYPNPNMAGPQNGGYSNPNMPFPQNGGFQGQFGAPQMPQAGGQNPPTFPNPMPGNYPQGMGYPPQNPYGNPQMQRPMMNDDQRFRPKETMGEIHPQGTGENAVEEKK</sequence>
<proteinExistence type="predicted"/>